<dbReference type="RefSeq" id="WP_105186729.1">
    <property type="nucleotide sequence ID" value="NZ_BAAAGO010000006.1"/>
</dbReference>
<dbReference type="Gene3D" id="3.40.50.1000">
    <property type="entry name" value="HAD superfamily/HAD-like"/>
    <property type="match status" value="1"/>
</dbReference>
<name>A0A2N9JKR7_9ACTN</name>
<dbReference type="PROSITE" id="PS01229">
    <property type="entry name" value="COF_2"/>
    <property type="match status" value="1"/>
</dbReference>
<dbReference type="SUPFAM" id="SSF56784">
    <property type="entry name" value="HAD-like"/>
    <property type="match status" value="1"/>
</dbReference>
<gene>
    <name evidence="1" type="ORF">MPLG2_3131</name>
</gene>
<proteinExistence type="predicted"/>
<evidence type="ECO:0000313" key="1">
    <source>
        <dbReference type="EMBL" id="SPD88161.1"/>
    </source>
</evidence>
<sequence>MLDQLRRTMPSGVVATSSGRGSIDLIADDVNKGTALQWLANRLGLRVDDAVAFGDGGNDAELLAVVGHGVAMANAPDWLRARADDVAASNSEAGVQAYVERLLDDLDEVGLQAFVQ</sequence>
<dbReference type="GO" id="GO:0016791">
    <property type="term" value="F:phosphatase activity"/>
    <property type="evidence" value="ECO:0007669"/>
    <property type="project" value="TreeGrafter"/>
</dbReference>
<evidence type="ECO:0000313" key="2">
    <source>
        <dbReference type="Proteomes" id="UP000238164"/>
    </source>
</evidence>
<reference evidence="1 2" key="1">
    <citation type="submission" date="2018-02" db="EMBL/GenBank/DDBJ databases">
        <authorList>
            <person name="Cohen D.B."/>
            <person name="Kent A.D."/>
        </authorList>
    </citation>
    <scope>NUCLEOTIDE SEQUENCE [LARGE SCALE GENOMIC DNA]</scope>
    <source>
        <strain evidence="1">1</strain>
    </source>
</reference>
<keyword evidence="1" id="KW-0378">Hydrolase</keyword>
<dbReference type="NCBIfam" id="TIGR01484">
    <property type="entry name" value="HAD-SF-IIB"/>
    <property type="match status" value="1"/>
</dbReference>
<dbReference type="InterPro" id="IPR036412">
    <property type="entry name" value="HAD-like_sf"/>
</dbReference>
<dbReference type="InterPro" id="IPR023214">
    <property type="entry name" value="HAD_sf"/>
</dbReference>
<dbReference type="Pfam" id="PF08282">
    <property type="entry name" value="Hydrolase_3"/>
    <property type="match status" value="1"/>
</dbReference>
<dbReference type="AlphaFoldDB" id="A0A2N9JKR7"/>
<dbReference type="PANTHER" id="PTHR10000">
    <property type="entry name" value="PHOSPHOSERINE PHOSPHATASE"/>
    <property type="match status" value="1"/>
</dbReference>
<dbReference type="OrthoDB" id="3180855at2"/>
<accession>A0A2N9JKR7</accession>
<dbReference type="GO" id="GO:0000287">
    <property type="term" value="F:magnesium ion binding"/>
    <property type="evidence" value="ECO:0007669"/>
    <property type="project" value="TreeGrafter"/>
</dbReference>
<dbReference type="Proteomes" id="UP000238164">
    <property type="component" value="Chromosome 1"/>
</dbReference>
<dbReference type="Gene3D" id="3.30.1240.10">
    <property type="match status" value="1"/>
</dbReference>
<organism evidence="1 2">
    <name type="scientific">Micropruina glycogenica</name>
    <dbReference type="NCBI Taxonomy" id="75385"/>
    <lineage>
        <taxon>Bacteria</taxon>
        <taxon>Bacillati</taxon>
        <taxon>Actinomycetota</taxon>
        <taxon>Actinomycetes</taxon>
        <taxon>Propionibacteriales</taxon>
        <taxon>Nocardioidaceae</taxon>
        <taxon>Micropruina</taxon>
    </lineage>
</organism>
<dbReference type="KEGG" id="mgg:MPLG2_3131"/>
<dbReference type="PANTHER" id="PTHR10000:SF8">
    <property type="entry name" value="HAD SUPERFAMILY HYDROLASE-LIKE, TYPE 3"/>
    <property type="match status" value="1"/>
</dbReference>
<dbReference type="GO" id="GO:0005829">
    <property type="term" value="C:cytosol"/>
    <property type="evidence" value="ECO:0007669"/>
    <property type="project" value="TreeGrafter"/>
</dbReference>
<keyword evidence="2" id="KW-1185">Reference proteome</keyword>
<protein>
    <submittedName>
        <fullName evidence="1">Cof-like hydrolase</fullName>
    </submittedName>
</protein>
<dbReference type="EMBL" id="LT985188">
    <property type="protein sequence ID" value="SPD88161.1"/>
    <property type="molecule type" value="Genomic_DNA"/>
</dbReference>
<dbReference type="InterPro" id="IPR006379">
    <property type="entry name" value="HAD-SF_hydro_IIB"/>
</dbReference>